<reference evidence="3" key="1">
    <citation type="submission" date="2019-09" db="EMBL/GenBank/DDBJ databases">
        <title>Draft genome information of white flower Hibiscus syriacus.</title>
        <authorList>
            <person name="Kim Y.-M."/>
        </authorList>
    </citation>
    <scope>NUCLEOTIDE SEQUENCE [LARGE SCALE GENOMIC DNA]</scope>
    <source>
        <strain evidence="3">YM2019G1</strain>
    </source>
</reference>
<accession>A0A6A2WYH6</accession>
<proteinExistence type="predicted"/>
<dbReference type="NCBIfam" id="TIGR01571">
    <property type="entry name" value="A_thal_Cys_rich"/>
    <property type="match status" value="2"/>
</dbReference>
<gene>
    <name evidence="3" type="ORF">F3Y22_tig00117047pilonHSYRG00130</name>
</gene>
<sequence>MEFHQHPTQNYAQSAGQQNSTPPHHFVQQAPATGFPIASTNHQYPPQTYMQHAGQPNSAPPHYVNPQQAPATSFPSATTNHHVYCPSQNYMQQDGQVPWSTGLYDCFSDVPNCCITFWFPCITFGQIAHRVDHGSVLCEACAAIYLVIRMFTRFHCIFSWFYRSRMRSRYMLEESPCNDLCVHLWCENCALCQEYRELKNNGFHMYHDFKAFNIETQNTHTQPWPWTQRTNHLHINVQRRRVNMDNRLRHHLPVPSPHRTNNILCKIITCTLPGKSFGPQESDCCYDIQNCIITMFCPCITFGQIAEIVDHGSVSCIANGIVYSAILWFSGLACLYSCFYRTRMRHQLMLAETPYPDWCIHIFCEQCALCQVFRERQNHGFDMMDANMDKFQRQAMQMPAPPVVEDVMKR</sequence>
<dbReference type="Proteomes" id="UP000436088">
    <property type="component" value="Unassembled WGS sequence"/>
</dbReference>
<keyword evidence="2" id="KW-1133">Transmembrane helix</keyword>
<keyword evidence="2" id="KW-0812">Transmembrane</keyword>
<keyword evidence="4" id="KW-1185">Reference proteome</keyword>
<dbReference type="AlphaFoldDB" id="A0A6A2WYH6"/>
<feature type="region of interest" description="Disordered" evidence="1">
    <location>
        <begin position="1"/>
        <end position="29"/>
    </location>
</feature>
<feature type="compositionally biased region" description="Polar residues" evidence="1">
    <location>
        <begin position="1"/>
        <end position="22"/>
    </location>
</feature>
<name>A0A6A2WYH6_HIBSY</name>
<evidence type="ECO:0000256" key="1">
    <source>
        <dbReference type="SAM" id="MobiDB-lite"/>
    </source>
</evidence>
<dbReference type="InterPro" id="IPR006461">
    <property type="entry name" value="PLAC_motif_containing"/>
</dbReference>
<evidence type="ECO:0000313" key="3">
    <source>
        <dbReference type="EMBL" id="KAE8654756.1"/>
    </source>
</evidence>
<dbReference type="Pfam" id="PF04749">
    <property type="entry name" value="PLAC8"/>
    <property type="match status" value="2"/>
</dbReference>
<feature type="transmembrane region" description="Helical" evidence="2">
    <location>
        <begin position="321"/>
        <end position="340"/>
    </location>
</feature>
<organism evidence="3 4">
    <name type="scientific">Hibiscus syriacus</name>
    <name type="common">Rose of Sharon</name>
    <dbReference type="NCBI Taxonomy" id="106335"/>
    <lineage>
        <taxon>Eukaryota</taxon>
        <taxon>Viridiplantae</taxon>
        <taxon>Streptophyta</taxon>
        <taxon>Embryophyta</taxon>
        <taxon>Tracheophyta</taxon>
        <taxon>Spermatophyta</taxon>
        <taxon>Magnoliopsida</taxon>
        <taxon>eudicotyledons</taxon>
        <taxon>Gunneridae</taxon>
        <taxon>Pentapetalae</taxon>
        <taxon>rosids</taxon>
        <taxon>malvids</taxon>
        <taxon>Malvales</taxon>
        <taxon>Malvaceae</taxon>
        <taxon>Malvoideae</taxon>
        <taxon>Hibiscus</taxon>
    </lineage>
</organism>
<protein>
    <submittedName>
        <fullName evidence="3">Cell number regulator 10</fullName>
    </submittedName>
</protein>
<feature type="compositionally biased region" description="Polar residues" evidence="1">
    <location>
        <begin position="45"/>
        <end position="57"/>
    </location>
</feature>
<evidence type="ECO:0000313" key="4">
    <source>
        <dbReference type="Proteomes" id="UP000436088"/>
    </source>
</evidence>
<comment type="caution">
    <text evidence="3">The sequence shown here is derived from an EMBL/GenBank/DDBJ whole genome shotgun (WGS) entry which is preliminary data.</text>
</comment>
<dbReference type="EMBL" id="VEPZ02001786">
    <property type="protein sequence ID" value="KAE8654756.1"/>
    <property type="molecule type" value="Genomic_DNA"/>
</dbReference>
<evidence type="ECO:0000256" key="2">
    <source>
        <dbReference type="SAM" id="Phobius"/>
    </source>
</evidence>
<feature type="region of interest" description="Disordered" evidence="1">
    <location>
        <begin position="45"/>
        <end position="73"/>
    </location>
</feature>
<dbReference type="PANTHER" id="PTHR15907">
    <property type="entry name" value="DUF614 FAMILY PROTEIN-RELATED"/>
    <property type="match status" value="1"/>
</dbReference>
<keyword evidence="2" id="KW-0472">Membrane</keyword>